<evidence type="ECO:0000313" key="2">
    <source>
        <dbReference type="Proteomes" id="UP000056209"/>
    </source>
</evidence>
<gene>
    <name evidence="1" type="ORF">DEIGR_100814</name>
</gene>
<dbReference type="OrthoDB" id="359066at2"/>
<name>A0A117DMY0_9DEIO</name>
<dbReference type="EMBL" id="BCMS01000001">
    <property type="protein sequence ID" value="GAQ20787.1"/>
    <property type="molecule type" value="Genomic_DNA"/>
</dbReference>
<reference evidence="2" key="1">
    <citation type="submission" date="2015-11" db="EMBL/GenBank/DDBJ databases">
        <title>Draft Genome Sequence of the Radioresistant Bacterium Deinococcus grandis, Isolated from Freshwater Fish in Japan.</title>
        <authorList>
            <person name="Satoh K."/>
            <person name="Onodera T."/>
            <person name="Omoso K."/>
            <person name="Takeda-Yano K."/>
            <person name="Katayama T."/>
            <person name="Oono Y."/>
            <person name="Narumi I."/>
        </authorList>
    </citation>
    <scope>NUCLEOTIDE SEQUENCE [LARGE SCALE GENOMIC DNA]</scope>
    <source>
        <strain evidence="2">ATCC 43672</strain>
    </source>
</reference>
<protein>
    <recommendedName>
        <fullName evidence="3">ASCH domain-containing protein</fullName>
    </recommendedName>
</protein>
<accession>A0A117DMY0</accession>
<dbReference type="InterPro" id="IPR015947">
    <property type="entry name" value="PUA-like_sf"/>
</dbReference>
<dbReference type="AlphaFoldDB" id="A0A117DMY0"/>
<proteinExistence type="predicted"/>
<dbReference type="SUPFAM" id="SSF88697">
    <property type="entry name" value="PUA domain-like"/>
    <property type="match status" value="1"/>
</dbReference>
<evidence type="ECO:0000313" key="1">
    <source>
        <dbReference type="EMBL" id="GAQ20787.1"/>
    </source>
</evidence>
<keyword evidence="2" id="KW-1185">Reference proteome</keyword>
<organism evidence="1 2">
    <name type="scientific">Deinococcus grandis</name>
    <dbReference type="NCBI Taxonomy" id="57498"/>
    <lineage>
        <taxon>Bacteria</taxon>
        <taxon>Thermotogati</taxon>
        <taxon>Deinococcota</taxon>
        <taxon>Deinococci</taxon>
        <taxon>Deinococcales</taxon>
        <taxon>Deinococcaceae</taxon>
        <taxon>Deinococcus</taxon>
    </lineage>
</organism>
<dbReference type="Proteomes" id="UP000056209">
    <property type="component" value="Unassembled WGS sequence"/>
</dbReference>
<comment type="caution">
    <text evidence="1">The sequence shown here is derived from an EMBL/GenBank/DDBJ whole genome shotgun (WGS) entry which is preliminary data.</text>
</comment>
<dbReference type="RefSeq" id="WP_058975467.1">
    <property type="nucleotide sequence ID" value="NZ_BCMS01000001.1"/>
</dbReference>
<sequence length="192" mass="21072">MKALTLRHPWAFAIAHLGKRVENRDWDARTADLMGLPQLVGETIAIHGGTAPQRPKRAGHWSQLAETNLWRQHCEDLQGVHRILGGELPDSAAQYLARRGVTALTPEAFILPGIVAVATVADVDVHSTDPWAVPGLLHLHLTDVITLPEPVQCSGKQGFWDLGDDLTAIVQARLTPPAPQQWGHLTAQEWLQ</sequence>
<evidence type="ECO:0008006" key="3">
    <source>
        <dbReference type="Google" id="ProtNLM"/>
    </source>
</evidence>